<evidence type="ECO:0000313" key="1">
    <source>
        <dbReference type="EMBL" id="ACO46603.1"/>
    </source>
</evidence>
<dbReference type="Proteomes" id="UP000002208">
    <property type="component" value="Chromosome"/>
</dbReference>
<reference evidence="1 2" key="1">
    <citation type="journal article" date="2009" name="PLoS Genet.">
        <title>Alliance of proteomics and genomics to unravel the specificities of Sahara bacterium Deinococcus deserti.</title>
        <authorList>
            <person name="de Groot A."/>
            <person name="Dulermo R."/>
            <person name="Ortet P."/>
            <person name="Blanchard L."/>
            <person name="Guerin P."/>
            <person name="Fernandez B."/>
            <person name="Vacherie B."/>
            <person name="Dossat C."/>
            <person name="Jolivet E."/>
            <person name="Siguier P."/>
            <person name="Chandler M."/>
            <person name="Barakat M."/>
            <person name="Dedieu A."/>
            <person name="Barbe V."/>
            <person name="Heulin T."/>
            <person name="Sommer S."/>
            <person name="Achouak W."/>
            <person name="Armengaud J."/>
        </authorList>
    </citation>
    <scope>NUCLEOTIDE SEQUENCE [LARGE SCALE GENOMIC DNA]</scope>
    <source>
        <strain evidence="2">DSM 17065 / CIP 109153 / LMG 22923 / VCD115</strain>
    </source>
</reference>
<dbReference type="eggNOG" id="COG2306">
    <property type="taxonomic scope" value="Bacteria"/>
</dbReference>
<dbReference type="PaxDb" id="546414-Deide_16340"/>
<protein>
    <submittedName>
        <fullName evidence="1">Uncharacterized protein</fullName>
    </submittedName>
</protein>
<keyword evidence="2" id="KW-1185">Reference proteome</keyword>
<evidence type="ECO:0000313" key="2">
    <source>
        <dbReference type="Proteomes" id="UP000002208"/>
    </source>
</evidence>
<dbReference type="STRING" id="546414.Deide_16340"/>
<name>C1CWN6_DEIDV</name>
<dbReference type="HOGENOM" id="CLU_2315630_0_0_0"/>
<sequence>MDFQIHHVETPHLEELCGRQKPSLVSGFQWLYLVPKEAQHVLLVILNGSGEPQWFYTDICAGSGFEDGFPWTNHLYLNVIPTCEVQKDGHWQVTGTENH</sequence>
<dbReference type="RefSeq" id="WP_012693726.1">
    <property type="nucleotide sequence ID" value="NC_012526.1"/>
</dbReference>
<gene>
    <name evidence="1" type="ordered locus">Deide_16340</name>
</gene>
<proteinExistence type="predicted"/>
<dbReference type="KEGG" id="ddr:Deide_16340"/>
<organism evidence="1 2">
    <name type="scientific">Deinococcus deserti (strain DSM 17065 / CIP 109153 / LMG 22923 / VCD115)</name>
    <dbReference type="NCBI Taxonomy" id="546414"/>
    <lineage>
        <taxon>Bacteria</taxon>
        <taxon>Thermotogati</taxon>
        <taxon>Deinococcota</taxon>
        <taxon>Deinococci</taxon>
        <taxon>Deinococcales</taxon>
        <taxon>Deinococcaceae</taxon>
        <taxon>Deinococcus</taxon>
    </lineage>
</organism>
<accession>C1CWN6</accession>
<dbReference type="AlphaFoldDB" id="C1CWN6"/>
<dbReference type="EMBL" id="CP001114">
    <property type="protein sequence ID" value="ACO46603.1"/>
    <property type="molecule type" value="Genomic_DNA"/>
</dbReference>